<dbReference type="WBParaSite" id="JU765_v2.g8155.t1">
    <property type="protein sequence ID" value="JU765_v2.g8155.t1"/>
    <property type="gene ID" value="JU765_v2.g8155"/>
</dbReference>
<name>A0AC34RM16_9BILA</name>
<protein>
    <submittedName>
        <fullName evidence="2">Uncharacterized protein</fullName>
    </submittedName>
</protein>
<reference evidence="2" key="1">
    <citation type="submission" date="2022-11" db="UniProtKB">
        <authorList>
            <consortium name="WormBaseParasite"/>
        </authorList>
    </citation>
    <scope>IDENTIFICATION</scope>
</reference>
<accession>A0AC34RM16</accession>
<evidence type="ECO:0000313" key="1">
    <source>
        <dbReference type="Proteomes" id="UP000887576"/>
    </source>
</evidence>
<evidence type="ECO:0000313" key="2">
    <source>
        <dbReference type="WBParaSite" id="JU765_v2.g8155.t1"/>
    </source>
</evidence>
<dbReference type="Proteomes" id="UP000887576">
    <property type="component" value="Unplaced"/>
</dbReference>
<sequence>MSNVLLKTKFDVVDLKFVQPKKLSSSDKLTAEMTALGLYEVDMASKVEYPATIATNTAVMGLRHILLRHPSLFHNKLVGLPPNLAHYAAEIRRSHKTNNQQDAFDKMLLKERDEVVKRVLNTSIDAFEELQTLFREAVYLGEKVKFESEFAKLVFAI</sequence>
<proteinExistence type="predicted"/>
<organism evidence="1 2">
    <name type="scientific">Panagrolaimus sp. JU765</name>
    <dbReference type="NCBI Taxonomy" id="591449"/>
    <lineage>
        <taxon>Eukaryota</taxon>
        <taxon>Metazoa</taxon>
        <taxon>Ecdysozoa</taxon>
        <taxon>Nematoda</taxon>
        <taxon>Chromadorea</taxon>
        <taxon>Rhabditida</taxon>
        <taxon>Tylenchina</taxon>
        <taxon>Panagrolaimomorpha</taxon>
        <taxon>Panagrolaimoidea</taxon>
        <taxon>Panagrolaimidae</taxon>
        <taxon>Panagrolaimus</taxon>
    </lineage>
</organism>